<keyword evidence="2" id="KW-1185">Reference proteome</keyword>
<comment type="caution">
    <text evidence="1">The sequence shown here is derived from an EMBL/GenBank/DDBJ whole genome shotgun (WGS) entry which is preliminary data.</text>
</comment>
<protein>
    <submittedName>
        <fullName evidence="1">DUF2797 domain-containing protein</fullName>
    </submittedName>
</protein>
<name>A0A4P9VXW2_9GAMM</name>
<dbReference type="AlphaFoldDB" id="A0A4P9VXW2"/>
<dbReference type="Pfam" id="PF10977">
    <property type="entry name" value="DUF2797"/>
    <property type="match status" value="1"/>
</dbReference>
<gene>
    <name evidence="1" type="ORF">B9G39_16230</name>
</gene>
<dbReference type="InterPro" id="IPR021246">
    <property type="entry name" value="DUF2797"/>
</dbReference>
<dbReference type="EMBL" id="NDXW01000001">
    <property type="protein sequence ID" value="RDH46770.1"/>
    <property type="molecule type" value="Genomic_DNA"/>
</dbReference>
<sequence length="265" mass="29514">MKSQLADPVMYQLPVGESLVSLNELLGQQITLKFLGAIHCIACGRKTNKSFNQGYCFPCFKKLPQCDSCIMSPEKCHYDQGTCRDATWGDQFCMTDHIVYLANSSGVKVGITRLSQVPTRWIDQGATQALPIMRVATRQQSGLVEAAMKAFVADKTNWRTMLKGTSDEVDLVSKREELFAQCAETITSLQQQFGVQALQAITDAKPYTINYPVLQYPVKVTALNFDKQSEITGTLLGIKGQYLIMDIGVLNIRKYTAYNVQLCIV</sequence>
<dbReference type="Proteomes" id="UP000257039">
    <property type="component" value="Unassembled WGS sequence"/>
</dbReference>
<evidence type="ECO:0000313" key="2">
    <source>
        <dbReference type="Proteomes" id="UP000257039"/>
    </source>
</evidence>
<evidence type="ECO:0000313" key="1">
    <source>
        <dbReference type="EMBL" id="RDH46770.1"/>
    </source>
</evidence>
<proteinExistence type="predicted"/>
<accession>A0A4P9VXW2</accession>
<organism evidence="1 2">
    <name type="scientific">Zooshikella ganghwensis</name>
    <dbReference type="NCBI Taxonomy" id="202772"/>
    <lineage>
        <taxon>Bacteria</taxon>
        <taxon>Pseudomonadati</taxon>
        <taxon>Pseudomonadota</taxon>
        <taxon>Gammaproteobacteria</taxon>
        <taxon>Oceanospirillales</taxon>
        <taxon>Zooshikellaceae</taxon>
        <taxon>Zooshikella</taxon>
    </lineage>
</organism>
<reference evidence="1 2" key="1">
    <citation type="submission" date="2017-04" db="EMBL/GenBank/DDBJ databases">
        <title>Draft genome sequence of Zooshikella ganghwensis VG4 isolated from Red Sea sediments.</title>
        <authorList>
            <person name="Rehman Z."/>
            <person name="Alam I."/>
            <person name="Kamau A."/>
            <person name="Bajic V."/>
            <person name="Leiknes T."/>
        </authorList>
    </citation>
    <scope>NUCLEOTIDE SEQUENCE [LARGE SCALE GENOMIC DNA]</scope>
    <source>
        <strain evidence="1 2">VG4</strain>
    </source>
</reference>